<feature type="domain" description="GGDEF" evidence="5">
    <location>
        <begin position="352"/>
        <end position="480"/>
    </location>
</feature>
<dbReference type="CDD" id="cd01948">
    <property type="entry name" value="EAL"/>
    <property type="match status" value="1"/>
</dbReference>
<feature type="transmembrane region" description="Helical" evidence="2">
    <location>
        <begin position="5"/>
        <end position="25"/>
    </location>
</feature>
<feature type="transmembrane region" description="Helical" evidence="2">
    <location>
        <begin position="145"/>
        <end position="162"/>
    </location>
</feature>
<dbReference type="Gene3D" id="3.30.70.270">
    <property type="match status" value="1"/>
</dbReference>
<keyword evidence="2" id="KW-0812">Transmembrane</keyword>
<evidence type="ECO:0000256" key="1">
    <source>
        <dbReference type="SAM" id="Coils"/>
    </source>
</evidence>
<keyword evidence="7" id="KW-1185">Reference proteome</keyword>
<proteinExistence type="predicted"/>
<name>A0A969TWL5_9BACI</name>
<keyword evidence="1" id="KW-0175">Coiled coil</keyword>
<dbReference type="CDD" id="cd01949">
    <property type="entry name" value="GGDEF"/>
    <property type="match status" value="1"/>
</dbReference>
<feature type="domain" description="PAS" evidence="3">
    <location>
        <begin position="202"/>
        <end position="273"/>
    </location>
</feature>
<dbReference type="SUPFAM" id="SSF141868">
    <property type="entry name" value="EAL domain-like"/>
    <property type="match status" value="1"/>
</dbReference>
<organism evidence="6 7">
    <name type="scientific">Alkalicoccus luteus</name>
    <dbReference type="NCBI Taxonomy" id="1237094"/>
    <lineage>
        <taxon>Bacteria</taxon>
        <taxon>Bacillati</taxon>
        <taxon>Bacillota</taxon>
        <taxon>Bacilli</taxon>
        <taxon>Bacillales</taxon>
        <taxon>Bacillaceae</taxon>
        <taxon>Alkalicoccus</taxon>
    </lineage>
</organism>
<dbReference type="SMART" id="SM00091">
    <property type="entry name" value="PAS"/>
    <property type="match status" value="1"/>
</dbReference>
<feature type="transmembrane region" description="Helical" evidence="2">
    <location>
        <begin position="108"/>
        <end position="125"/>
    </location>
</feature>
<dbReference type="Pfam" id="PF00563">
    <property type="entry name" value="EAL"/>
    <property type="match status" value="1"/>
</dbReference>
<dbReference type="InterPro" id="IPR043128">
    <property type="entry name" value="Rev_trsase/Diguanyl_cyclase"/>
</dbReference>
<evidence type="ECO:0000256" key="2">
    <source>
        <dbReference type="SAM" id="Phobius"/>
    </source>
</evidence>
<evidence type="ECO:0000259" key="4">
    <source>
        <dbReference type="PROSITE" id="PS50883"/>
    </source>
</evidence>
<feature type="domain" description="EAL" evidence="4">
    <location>
        <begin position="489"/>
        <end position="742"/>
    </location>
</feature>
<feature type="transmembrane region" description="Helical" evidence="2">
    <location>
        <begin position="31"/>
        <end position="52"/>
    </location>
</feature>
<dbReference type="InterPro" id="IPR029787">
    <property type="entry name" value="Nucleotide_cyclase"/>
</dbReference>
<evidence type="ECO:0000313" key="6">
    <source>
        <dbReference type="EMBL" id="NJP39171.1"/>
    </source>
</evidence>
<dbReference type="InterPro" id="IPR000160">
    <property type="entry name" value="GGDEF_dom"/>
</dbReference>
<protein>
    <submittedName>
        <fullName evidence="6">EAL domain-containing protein</fullName>
    </submittedName>
</protein>
<dbReference type="InterPro" id="IPR013767">
    <property type="entry name" value="PAS_fold"/>
</dbReference>
<dbReference type="InterPro" id="IPR035919">
    <property type="entry name" value="EAL_sf"/>
</dbReference>
<dbReference type="Pfam" id="PF00990">
    <property type="entry name" value="GGDEF"/>
    <property type="match status" value="1"/>
</dbReference>
<reference evidence="6 7" key="1">
    <citation type="submission" date="2020-03" db="EMBL/GenBank/DDBJ databases">
        <title>Assessment of the enzymatic potential of alkaline-tolerant lipase obtained from Bacillus luteus H11 (technogenic soil) for the bioremediation of saline soils contaminated with petroleum substances.</title>
        <authorList>
            <person name="Kalwasinska A."/>
        </authorList>
    </citation>
    <scope>NUCLEOTIDE SEQUENCE [LARGE SCALE GENOMIC DNA]</scope>
    <source>
        <strain evidence="6 7">H11</strain>
    </source>
</reference>
<evidence type="ECO:0000259" key="3">
    <source>
        <dbReference type="PROSITE" id="PS50112"/>
    </source>
</evidence>
<dbReference type="Proteomes" id="UP000752012">
    <property type="component" value="Unassembled WGS sequence"/>
</dbReference>
<dbReference type="SMART" id="SM00267">
    <property type="entry name" value="GGDEF"/>
    <property type="match status" value="1"/>
</dbReference>
<dbReference type="GO" id="GO:0006355">
    <property type="term" value="P:regulation of DNA-templated transcription"/>
    <property type="evidence" value="ECO:0007669"/>
    <property type="project" value="InterPro"/>
</dbReference>
<keyword evidence="2" id="KW-0472">Membrane</keyword>
<dbReference type="PANTHER" id="PTHR44757:SF2">
    <property type="entry name" value="BIOFILM ARCHITECTURE MAINTENANCE PROTEIN MBAA"/>
    <property type="match status" value="1"/>
</dbReference>
<keyword evidence="2" id="KW-1133">Transmembrane helix</keyword>
<evidence type="ECO:0000259" key="5">
    <source>
        <dbReference type="PROSITE" id="PS50887"/>
    </source>
</evidence>
<accession>A0A969TWL5</accession>
<dbReference type="InterPro" id="IPR035965">
    <property type="entry name" value="PAS-like_dom_sf"/>
</dbReference>
<feature type="coiled-coil region" evidence="1">
    <location>
        <begin position="175"/>
        <end position="202"/>
    </location>
</feature>
<dbReference type="PANTHER" id="PTHR44757">
    <property type="entry name" value="DIGUANYLATE CYCLASE DGCP"/>
    <property type="match status" value="1"/>
</dbReference>
<comment type="caution">
    <text evidence="6">The sequence shown here is derived from an EMBL/GenBank/DDBJ whole genome shotgun (WGS) entry which is preliminary data.</text>
</comment>
<dbReference type="Gene3D" id="3.20.20.450">
    <property type="entry name" value="EAL domain"/>
    <property type="match status" value="1"/>
</dbReference>
<dbReference type="PROSITE" id="PS50883">
    <property type="entry name" value="EAL"/>
    <property type="match status" value="1"/>
</dbReference>
<dbReference type="PROSITE" id="PS50887">
    <property type="entry name" value="GGDEF"/>
    <property type="match status" value="1"/>
</dbReference>
<dbReference type="NCBIfam" id="TIGR00229">
    <property type="entry name" value="sensory_box"/>
    <property type="match status" value="1"/>
</dbReference>
<dbReference type="CDD" id="cd00130">
    <property type="entry name" value="PAS"/>
    <property type="match status" value="1"/>
</dbReference>
<dbReference type="SUPFAM" id="SSF55785">
    <property type="entry name" value="PYP-like sensor domain (PAS domain)"/>
    <property type="match status" value="1"/>
</dbReference>
<dbReference type="AlphaFoldDB" id="A0A969TWL5"/>
<dbReference type="PROSITE" id="PS50112">
    <property type="entry name" value="PAS"/>
    <property type="match status" value="1"/>
</dbReference>
<dbReference type="NCBIfam" id="TIGR00254">
    <property type="entry name" value="GGDEF"/>
    <property type="match status" value="1"/>
</dbReference>
<dbReference type="InterPro" id="IPR052155">
    <property type="entry name" value="Biofilm_reg_signaling"/>
</dbReference>
<dbReference type="Pfam" id="PF00989">
    <property type="entry name" value="PAS"/>
    <property type="match status" value="1"/>
</dbReference>
<dbReference type="RefSeq" id="WP_168009331.1">
    <property type="nucleotide sequence ID" value="NZ_JAATHJ010000040.1"/>
</dbReference>
<dbReference type="SMART" id="SM00052">
    <property type="entry name" value="EAL"/>
    <property type="match status" value="1"/>
</dbReference>
<dbReference type="Gene3D" id="3.30.450.20">
    <property type="entry name" value="PAS domain"/>
    <property type="match status" value="1"/>
</dbReference>
<dbReference type="InterPro" id="IPR000014">
    <property type="entry name" value="PAS"/>
</dbReference>
<gene>
    <name evidence="6" type="ORF">HCN83_16495</name>
</gene>
<dbReference type="EMBL" id="JAATHJ010000040">
    <property type="protein sequence ID" value="NJP39171.1"/>
    <property type="molecule type" value="Genomic_DNA"/>
</dbReference>
<sequence length="757" mass="84568">MKQRVLTITSLTIAGLGILFLGANFLNEQSLGNITVTLLVLPVYGAVLAALLLKKRINSNIHSYINIGAVYITGILSAHFYGMIGPGMMFFLASGFMATILLTRRPAYLLISLNLITAAGYYYLWTTGLLTFGFDVTEYASSVETFISRIMMLAFFAGLLFINQHQIVDYLMGTLNEVSQTHRKLNDQYRETESARKKLEISEHQYRVLIDHTDDFIYGLTLDGRIISINPAMEKAMNLDETKVAGTSMFHYLPNEEHSLKLEHALADIRLGKPSAAYVVITEQAGARHVTLTPVKDADGTVSMVTGRANDVTQLLEKEREIKRLAYSDPLTGLGNRTTMEQEVERRLKRGENFALLYFDLDRFKRVNDTLGHTAGDELLKQIATRVRSILQEGAHAARVGGDEFAVIIEGDGQMEAEKIRSILLEPVTLNDISFYTGASIGLVCSPDHGTALEQLLQKADEAMYRSKAAGGAKVSVYDDSMREETMLQVKREHELRQALQRDELKLHYQPVIHAATGNIRGMEALLRWENQSFPSTGPQEFIPILESNGLITEFGEWVLEQACFFAEACTTDNWRPVVSVNVSPVQMKKPGFVESVRSILGRSCLAPEQLELEITEGTMMDTSRKTIQTLELLREARIRTALDDFGTGYSSLSYLRELPIDTLKLDKSFLKEESTDRVGKHVTDAVIAMAHALRLYVVAEGVETKAQAEDLKSRGCDFLQGYCFSEPLDPESFKAWVKLERSAADVLQKSSERGHQ</sequence>
<dbReference type="SUPFAM" id="SSF55073">
    <property type="entry name" value="Nucleotide cyclase"/>
    <property type="match status" value="1"/>
</dbReference>
<dbReference type="InterPro" id="IPR001633">
    <property type="entry name" value="EAL_dom"/>
</dbReference>
<evidence type="ECO:0000313" key="7">
    <source>
        <dbReference type="Proteomes" id="UP000752012"/>
    </source>
</evidence>